<evidence type="ECO:0000313" key="2">
    <source>
        <dbReference type="EMBL" id="CAG8791396.1"/>
    </source>
</evidence>
<reference evidence="2" key="1">
    <citation type="submission" date="2021-06" db="EMBL/GenBank/DDBJ databases">
        <authorList>
            <person name="Kallberg Y."/>
            <person name="Tangrot J."/>
            <person name="Rosling A."/>
        </authorList>
    </citation>
    <scope>NUCLEOTIDE SEQUENCE</scope>
    <source>
        <strain evidence="2">MA453B</strain>
    </source>
</reference>
<accession>A0A9N9JPL0</accession>
<evidence type="ECO:0000256" key="1">
    <source>
        <dbReference type="SAM" id="MobiDB-lite"/>
    </source>
</evidence>
<keyword evidence="3" id="KW-1185">Reference proteome</keyword>
<organism evidence="2 3">
    <name type="scientific">Dentiscutata erythropus</name>
    <dbReference type="NCBI Taxonomy" id="1348616"/>
    <lineage>
        <taxon>Eukaryota</taxon>
        <taxon>Fungi</taxon>
        <taxon>Fungi incertae sedis</taxon>
        <taxon>Mucoromycota</taxon>
        <taxon>Glomeromycotina</taxon>
        <taxon>Glomeromycetes</taxon>
        <taxon>Diversisporales</taxon>
        <taxon>Gigasporaceae</taxon>
        <taxon>Dentiscutata</taxon>
    </lineage>
</organism>
<sequence>MPCHVDTIVKINQIRQTYKDETKLTIYATGTYPIESEDHELEMVLFIPINDEDRDPNTQSIFEKNEFYCVGGKIVFANFNGSLKLKMTVACSTHLTIKRDLSSNRCPLKASLIGIMQDVPTEIDDENAIINVLVEDYAGQNYSFAIKIIFPYHNTRFKHLMNSTRSTESMLFIVGQMEVIEKDLYIYAVDISYININYGIKRKTCETGNSQTTTKLYRSVRSKLLTAHQNVNENTSRISETTNAISNKEKSESVIENSNSTRHTRVEDDYDEDNDLYE</sequence>
<dbReference type="AlphaFoldDB" id="A0A9N9JPL0"/>
<comment type="caution">
    <text evidence="2">The sequence shown here is derived from an EMBL/GenBank/DDBJ whole genome shotgun (WGS) entry which is preliminary data.</text>
</comment>
<dbReference type="OrthoDB" id="2397048at2759"/>
<dbReference type="EMBL" id="CAJVPY010027591">
    <property type="protein sequence ID" value="CAG8791396.1"/>
    <property type="molecule type" value="Genomic_DNA"/>
</dbReference>
<feature type="compositionally biased region" description="Acidic residues" evidence="1">
    <location>
        <begin position="268"/>
        <end position="278"/>
    </location>
</feature>
<feature type="compositionally biased region" description="Polar residues" evidence="1">
    <location>
        <begin position="235"/>
        <end position="246"/>
    </location>
</feature>
<evidence type="ECO:0000313" key="3">
    <source>
        <dbReference type="Proteomes" id="UP000789405"/>
    </source>
</evidence>
<gene>
    <name evidence="2" type="ORF">DERYTH_LOCUS21507</name>
</gene>
<feature type="region of interest" description="Disordered" evidence="1">
    <location>
        <begin position="235"/>
        <end position="278"/>
    </location>
</feature>
<dbReference type="Proteomes" id="UP000789405">
    <property type="component" value="Unassembled WGS sequence"/>
</dbReference>
<name>A0A9N9JPL0_9GLOM</name>
<proteinExistence type="predicted"/>
<protein>
    <submittedName>
        <fullName evidence="2">10666_t:CDS:1</fullName>
    </submittedName>
</protein>